<dbReference type="AlphaFoldDB" id="A0A381ZPM1"/>
<dbReference type="PANTHER" id="PTHR39185:SF1">
    <property type="entry name" value="SWARMING MOTILITY PROTEIN SWRD"/>
    <property type="match status" value="1"/>
</dbReference>
<name>A0A381ZPM1_9ZZZZ</name>
<dbReference type="InterPro" id="IPR009384">
    <property type="entry name" value="SwrD-like"/>
</dbReference>
<protein>
    <recommendedName>
        <fullName evidence="2">Flagellar protein FlbD</fullName>
    </recommendedName>
</protein>
<reference evidence="1" key="1">
    <citation type="submission" date="2018-05" db="EMBL/GenBank/DDBJ databases">
        <authorList>
            <person name="Lanie J.A."/>
            <person name="Ng W.-L."/>
            <person name="Kazmierczak K.M."/>
            <person name="Andrzejewski T.M."/>
            <person name="Davidsen T.M."/>
            <person name="Wayne K.J."/>
            <person name="Tettelin H."/>
            <person name="Glass J.I."/>
            <person name="Rusch D."/>
            <person name="Podicherti R."/>
            <person name="Tsui H.-C.T."/>
            <person name="Winkler M.E."/>
        </authorList>
    </citation>
    <scope>NUCLEOTIDE SEQUENCE</scope>
</reference>
<dbReference type="PANTHER" id="PTHR39185">
    <property type="entry name" value="SWARMING MOTILITY PROTEIN SWRD"/>
    <property type="match status" value="1"/>
</dbReference>
<dbReference type="EMBL" id="UINC01022165">
    <property type="protein sequence ID" value="SVA91216.1"/>
    <property type="molecule type" value="Genomic_DNA"/>
</dbReference>
<dbReference type="Pfam" id="PF06289">
    <property type="entry name" value="FlbD"/>
    <property type="match status" value="1"/>
</dbReference>
<sequence length="78" mass="9040">MIELTRIDGSKLMLNAELIKWLEGMPRTTTVTLVTDNKLMVKETVTEIVRKVVDYKRLINIYQEESNLENQVAITTNE</sequence>
<evidence type="ECO:0000313" key="1">
    <source>
        <dbReference type="EMBL" id="SVA91216.1"/>
    </source>
</evidence>
<accession>A0A381ZPM1</accession>
<proteinExistence type="predicted"/>
<gene>
    <name evidence="1" type="ORF">METZ01_LOCUS144070</name>
</gene>
<evidence type="ECO:0008006" key="2">
    <source>
        <dbReference type="Google" id="ProtNLM"/>
    </source>
</evidence>
<organism evidence="1">
    <name type="scientific">marine metagenome</name>
    <dbReference type="NCBI Taxonomy" id="408172"/>
    <lineage>
        <taxon>unclassified sequences</taxon>
        <taxon>metagenomes</taxon>
        <taxon>ecological metagenomes</taxon>
    </lineage>
</organism>